<dbReference type="InterPro" id="IPR010140">
    <property type="entry name" value="Histidinol_P_phosphatase_HisJ"/>
</dbReference>
<keyword evidence="6 8" id="KW-0368">Histidine biosynthesis</keyword>
<dbReference type="SUPFAM" id="SSF89550">
    <property type="entry name" value="PHP domain-like"/>
    <property type="match status" value="1"/>
</dbReference>
<organism evidence="10 11">
    <name type="scientific">Paenibacillus wenxiniae</name>
    <dbReference type="NCBI Taxonomy" id="1636843"/>
    <lineage>
        <taxon>Bacteria</taxon>
        <taxon>Bacillati</taxon>
        <taxon>Bacillota</taxon>
        <taxon>Bacilli</taxon>
        <taxon>Bacillales</taxon>
        <taxon>Paenibacillaceae</taxon>
        <taxon>Paenibacillus</taxon>
    </lineage>
</organism>
<dbReference type="GO" id="GO:0004401">
    <property type="term" value="F:histidinol-phosphatase activity"/>
    <property type="evidence" value="ECO:0007669"/>
    <property type="project" value="UniProtKB-EC"/>
</dbReference>
<keyword evidence="11" id="KW-1185">Reference proteome</keyword>
<evidence type="ECO:0000313" key="10">
    <source>
        <dbReference type="EMBL" id="MFD1885419.1"/>
    </source>
</evidence>
<keyword evidence="4 8" id="KW-0028">Amino-acid biosynthesis</keyword>
<dbReference type="CDD" id="cd12110">
    <property type="entry name" value="PHP_HisPPase_Hisj_like"/>
    <property type="match status" value="1"/>
</dbReference>
<accession>A0ABW4RI26</accession>
<dbReference type="NCBIfam" id="NF005996">
    <property type="entry name" value="PRK08123.1"/>
    <property type="match status" value="1"/>
</dbReference>
<evidence type="ECO:0000259" key="9">
    <source>
        <dbReference type="Pfam" id="PF02811"/>
    </source>
</evidence>
<comment type="caution">
    <text evidence="10">The sequence shown here is derived from an EMBL/GenBank/DDBJ whole genome shotgun (WGS) entry which is preliminary data.</text>
</comment>
<dbReference type="EMBL" id="JBHUEH010000011">
    <property type="protein sequence ID" value="MFD1885419.1"/>
    <property type="molecule type" value="Genomic_DNA"/>
</dbReference>
<evidence type="ECO:0000256" key="5">
    <source>
        <dbReference type="ARBA" id="ARBA00022801"/>
    </source>
</evidence>
<dbReference type="Pfam" id="PF02811">
    <property type="entry name" value="PHP"/>
    <property type="match status" value="1"/>
</dbReference>
<dbReference type="RefSeq" id="WP_347325691.1">
    <property type="nucleotide sequence ID" value="NZ_JBCGUH010000007.1"/>
</dbReference>
<dbReference type="Proteomes" id="UP001597233">
    <property type="component" value="Unassembled WGS sequence"/>
</dbReference>
<dbReference type="InterPro" id="IPR004013">
    <property type="entry name" value="PHP_dom"/>
</dbReference>
<evidence type="ECO:0000256" key="3">
    <source>
        <dbReference type="ARBA" id="ARBA00013085"/>
    </source>
</evidence>
<gene>
    <name evidence="10" type="primary">hisJ</name>
    <name evidence="10" type="ORF">ACFSC9_07745</name>
</gene>
<dbReference type="EC" id="3.1.3.15" evidence="3 8"/>
<dbReference type="PANTHER" id="PTHR21039:SF0">
    <property type="entry name" value="HISTIDINOL-PHOSPHATASE"/>
    <property type="match status" value="1"/>
</dbReference>
<dbReference type="PANTHER" id="PTHR21039">
    <property type="entry name" value="HISTIDINOL PHOSPHATASE-RELATED"/>
    <property type="match status" value="1"/>
</dbReference>
<evidence type="ECO:0000256" key="1">
    <source>
        <dbReference type="ARBA" id="ARBA00004970"/>
    </source>
</evidence>
<evidence type="ECO:0000256" key="2">
    <source>
        <dbReference type="ARBA" id="ARBA00009152"/>
    </source>
</evidence>
<evidence type="ECO:0000256" key="4">
    <source>
        <dbReference type="ARBA" id="ARBA00022605"/>
    </source>
</evidence>
<protein>
    <recommendedName>
        <fullName evidence="3 8">Histidinol-phosphatase</fullName>
        <shortName evidence="8">HolPase</shortName>
        <ecNumber evidence="3 8">3.1.3.15</ecNumber>
    </recommendedName>
</protein>
<evidence type="ECO:0000256" key="7">
    <source>
        <dbReference type="ARBA" id="ARBA00049158"/>
    </source>
</evidence>
<evidence type="ECO:0000313" key="11">
    <source>
        <dbReference type="Proteomes" id="UP001597233"/>
    </source>
</evidence>
<reference evidence="11" key="1">
    <citation type="journal article" date="2019" name="Int. J. Syst. Evol. Microbiol.">
        <title>The Global Catalogue of Microorganisms (GCM) 10K type strain sequencing project: providing services to taxonomists for standard genome sequencing and annotation.</title>
        <authorList>
            <consortium name="The Broad Institute Genomics Platform"/>
            <consortium name="The Broad Institute Genome Sequencing Center for Infectious Disease"/>
            <person name="Wu L."/>
            <person name="Ma J."/>
        </authorList>
    </citation>
    <scope>NUCLEOTIDE SEQUENCE [LARGE SCALE GENOMIC DNA]</scope>
    <source>
        <strain evidence="11">CCUG 54950</strain>
    </source>
</reference>
<comment type="catalytic activity">
    <reaction evidence="7 8">
        <text>L-histidinol phosphate + H2O = L-histidinol + phosphate</text>
        <dbReference type="Rhea" id="RHEA:14465"/>
        <dbReference type="ChEBI" id="CHEBI:15377"/>
        <dbReference type="ChEBI" id="CHEBI:43474"/>
        <dbReference type="ChEBI" id="CHEBI:57699"/>
        <dbReference type="ChEBI" id="CHEBI:57980"/>
        <dbReference type="EC" id="3.1.3.15"/>
    </reaction>
</comment>
<dbReference type="NCBIfam" id="TIGR01856">
    <property type="entry name" value="hisJ_fam"/>
    <property type="match status" value="1"/>
</dbReference>
<evidence type="ECO:0000256" key="8">
    <source>
        <dbReference type="RuleBase" id="RU366003"/>
    </source>
</evidence>
<dbReference type="InterPro" id="IPR016195">
    <property type="entry name" value="Pol/histidinol_Pase-like"/>
</dbReference>
<sequence length="278" mass="31711">MLKWDGHTHTSFCKHGSSASMMDYVQRAIQHQFQRYTLTEHPPLPQHYIADQALQRTLAMPEQELGTYFAQAQSLKQHVEEQIEITVGLELDYLPDRPEHANRLLEQWAGQMEDAVVSVHFLPGPDGNECVDYTADVLLDRLVPYYGSLDQLLHAYYDQVEQAILWAGTLPLRTRIGHINLIEKFRLRMPQLNPLLMQKRLEQLLPLLQRSGVGVDVNTAGLRKPLCQQAYVPPWFIAACVQRHIPLVYGSDAHHPDEVGAGWDWFAHHITKAGEQGA</sequence>
<evidence type="ECO:0000256" key="6">
    <source>
        <dbReference type="ARBA" id="ARBA00023102"/>
    </source>
</evidence>
<feature type="domain" description="PHP" evidence="9">
    <location>
        <begin position="5"/>
        <end position="220"/>
    </location>
</feature>
<name>A0ABW4RI26_9BACL</name>
<comment type="pathway">
    <text evidence="1 8">Amino-acid biosynthesis; L-histidine biosynthesis; L-histidine from 5-phospho-alpha-D-ribose 1-diphosphate: step 8/9.</text>
</comment>
<keyword evidence="5 8" id="KW-0378">Hydrolase</keyword>
<proteinExistence type="inferred from homology"/>
<dbReference type="Gene3D" id="3.20.20.140">
    <property type="entry name" value="Metal-dependent hydrolases"/>
    <property type="match status" value="1"/>
</dbReference>
<comment type="similarity">
    <text evidence="2 8">Belongs to the PHP hydrolase family. HisK subfamily.</text>
</comment>